<accession>A0A3M0KN46</accession>
<dbReference type="Proteomes" id="UP000269221">
    <property type="component" value="Unassembled WGS sequence"/>
</dbReference>
<organism evidence="1 2">
    <name type="scientific">Hirundo rustica rustica</name>
    <dbReference type="NCBI Taxonomy" id="333673"/>
    <lineage>
        <taxon>Eukaryota</taxon>
        <taxon>Metazoa</taxon>
        <taxon>Chordata</taxon>
        <taxon>Craniata</taxon>
        <taxon>Vertebrata</taxon>
        <taxon>Euteleostomi</taxon>
        <taxon>Archelosauria</taxon>
        <taxon>Archosauria</taxon>
        <taxon>Dinosauria</taxon>
        <taxon>Saurischia</taxon>
        <taxon>Theropoda</taxon>
        <taxon>Coelurosauria</taxon>
        <taxon>Aves</taxon>
        <taxon>Neognathae</taxon>
        <taxon>Neoaves</taxon>
        <taxon>Telluraves</taxon>
        <taxon>Australaves</taxon>
        <taxon>Passeriformes</taxon>
        <taxon>Sylvioidea</taxon>
        <taxon>Hirundinidae</taxon>
        <taxon>Hirundo</taxon>
    </lineage>
</organism>
<name>A0A3M0KN46_HIRRU</name>
<gene>
    <name evidence="1" type="ORF">DUI87_09569</name>
</gene>
<comment type="caution">
    <text evidence="1">The sequence shown here is derived from an EMBL/GenBank/DDBJ whole genome shotgun (WGS) entry which is preliminary data.</text>
</comment>
<keyword evidence="2" id="KW-1185">Reference proteome</keyword>
<reference evidence="1 2" key="1">
    <citation type="submission" date="2018-07" db="EMBL/GenBank/DDBJ databases">
        <title>A high quality draft genome assembly of the barn swallow (H. rustica rustica).</title>
        <authorList>
            <person name="Formenti G."/>
            <person name="Chiara M."/>
            <person name="Poveda L."/>
            <person name="Francoijs K.-J."/>
            <person name="Bonisoli-Alquati A."/>
            <person name="Canova L."/>
            <person name="Gianfranceschi L."/>
            <person name="Horner D.S."/>
            <person name="Saino N."/>
        </authorList>
    </citation>
    <scope>NUCLEOTIDE SEQUENCE [LARGE SCALE GENOMIC DNA]</scope>
    <source>
        <strain evidence="1">Chelidonia</strain>
        <tissue evidence="1">Blood</tissue>
    </source>
</reference>
<evidence type="ECO:0000313" key="2">
    <source>
        <dbReference type="Proteomes" id="UP000269221"/>
    </source>
</evidence>
<protein>
    <submittedName>
        <fullName evidence="1">Uncharacterized protein</fullName>
    </submittedName>
</protein>
<sequence length="239" mass="27785">MFLCVELLIAEMVPPNPASAQSSALHKGSTDLERNLVFHRWKKASKMLPVALDKYKSVYRKDYCWHDDYHSPTQAHVPVPSSFPALDSKLPARLGTVPEGRQGALVLRPSTDLVNYPQLAQDLYLERLYDADKNRTKSRSSSIFLTDFSDLEWKSIYKQDYKGRKGIFAELYTEEMRPSPLLPEDNRFNTSRWVTEYADSYNIFLKRLDWSSPIAGQWLPFGKDARWTPRWRESLTERC</sequence>
<evidence type="ECO:0000313" key="1">
    <source>
        <dbReference type="EMBL" id="RMC14473.1"/>
    </source>
</evidence>
<proteinExistence type="predicted"/>
<dbReference type="AlphaFoldDB" id="A0A3M0KN46"/>
<dbReference type="EMBL" id="QRBI01000105">
    <property type="protein sequence ID" value="RMC14473.1"/>
    <property type="molecule type" value="Genomic_DNA"/>
</dbReference>
<dbReference type="OrthoDB" id="9514831at2759"/>